<comment type="caution">
    <text evidence="2">The sequence shown here is derived from an EMBL/GenBank/DDBJ whole genome shotgun (WGS) entry which is preliminary data.</text>
</comment>
<proteinExistence type="predicted"/>
<reference evidence="2 3" key="1">
    <citation type="submission" date="2022-05" db="EMBL/GenBank/DDBJ databases">
        <authorList>
            <consortium name="Genoscope - CEA"/>
            <person name="William W."/>
        </authorList>
    </citation>
    <scope>NUCLEOTIDE SEQUENCE [LARGE SCALE GENOMIC DNA]</scope>
</reference>
<accession>A0ABN8PCI4</accession>
<feature type="compositionally biased region" description="Acidic residues" evidence="1">
    <location>
        <begin position="1"/>
        <end position="13"/>
    </location>
</feature>
<sequence>MKDEEAFVLDELDSTASEDWSPNLNEDPKEDTENPKMMPEEDSDEDSQKRLHTSYPIYFTMRLPTNHNFRFFHASYCFRRRCYVPGMRQGFLSWRVVYESGYLVINNWLYYFWNSSGPKYFYGHRPVPPTVNPTSTFTAPPVRVG</sequence>
<feature type="compositionally biased region" description="Polar residues" evidence="1">
    <location>
        <begin position="14"/>
        <end position="24"/>
    </location>
</feature>
<dbReference type="Proteomes" id="UP001159405">
    <property type="component" value="Unassembled WGS sequence"/>
</dbReference>
<protein>
    <submittedName>
        <fullName evidence="2">Uncharacterized protein</fullName>
    </submittedName>
</protein>
<evidence type="ECO:0000313" key="2">
    <source>
        <dbReference type="EMBL" id="CAH3137219.1"/>
    </source>
</evidence>
<keyword evidence="3" id="KW-1185">Reference proteome</keyword>
<dbReference type="EMBL" id="CALNXK010000059">
    <property type="protein sequence ID" value="CAH3137219.1"/>
    <property type="molecule type" value="Genomic_DNA"/>
</dbReference>
<gene>
    <name evidence="2" type="ORF">PLOB_00038888</name>
</gene>
<feature type="region of interest" description="Disordered" evidence="1">
    <location>
        <begin position="1"/>
        <end position="49"/>
    </location>
</feature>
<organism evidence="2 3">
    <name type="scientific">Porites lobata</name>
    <dbReference type="NCBI Taxonomy" id="104759"/>
    <lineage>
        <taxon>Eukaryota</taxon>
        <taxon>Metazoa</taxon>
        <taxon>Cnidaria</taxon>
        <taxon>Anthozoa</taxon>
        <taxon>Hexacorallia</taxon>
        <taxon>Scleractinia</taxon>
        <taxon>Fungiina</taxon>
        <taxon>Poritidae</taxon>
        <taxon>Porites</taxon>
    </lineage>
</organism>
<evidence type="ECO:0000313" key="3">
    <source>
        <dbReference type="Proteomes" id="UP001159405"/>
    </source>
</evidence>
<name>A0ABN8PCI4_9CNID</name>
<evidence type="ECO:0000256" key="1">
    <source>
        <dbReference type="SAM" id="MobiDB-lite"/>
    </source>
</evidence>